<organism evidence="2 3">
    <name type="scientific">Cyprinus carpio</name>
    <name type="common">Common carp</name>
    <dbReference type="NCBI Taxonomy" id="7962"/>
    <lineage>
        <taxon>Eukaryota</taxon>
        <taxon>Metazoa</taxon>
        <taxon>Chordata</taxon>
        <taxon>Craniata</taxon>
        <taxon>Vertebrata</taxon>
        <taxon>Euteleostomi</taxon>
        <taxon>Actinopterygii</taxon>
        <taxon>Neopterygii</taxon>
        <taxon>Teleostei</taxon>
        <taxon>Ostariophysi</taxon>
        <taxon>Cypriniformes</taxon>
        <taxon>Cyprinidae</taxon>
        <taxon>Cyprininae</taxon>
        <taxon>Cyprinus</taxon>
    </lineage>
</organism>
<dbReference type="PROSITE" id="PS00028">
    <property type="entry name" value="ZINC_FINGER_C2H2_1"/>
    <property type="match status" value="1"/>
</dbReference>
<protein>
    <submittedName>
        <fullName evidence="2">Zinc finger protein 106b</fullName>
    </submittedName>
</protein>
<reference evidence="2" key="1">
    <citation type="submission" date="2025-08" db="UniProtKB">
        <authorList>
            <consortium name="Ensembl"/>
        </authorList>
    </citation>
    <scope>IDENTIFICATION</scope>
</reference>
<evidence type="ECO:0000313" key="2">
    <source>
        <dbReference type="Ensembl" id="ENSCCRP00020028795.1"/>
    </source>
</evidence>
<dbReference type="Proteomes" id="UP000694701">
    <property type="component" value="Unplaced"/>
</dbReference>
<evidence type="ECO:0000313" key="3">
    <source>
        <dbReference type="Proteomes" id="UP000694701"/>
    </source>
</evidence>
<dbReference type="PANTHER" id="PTHR14435:SF2">
    <property type="entry name" value="ZINC FINGER PROTEIN 106"/>
    <property type="match status" value="1"/>
</dbReference>
<feature type="domain" description="C2H2-type" evidence="1">
    <location>
        <begin position="166"/>
        <end position="188"/>
    </location>
</feature>
<evidence type="ECO:0000259" key="1">
    <source>
        <dbReference type="PROSITE" id="PS00028"/>
    </source>
</evidence>
<name>A0A8C2HAG0_CYPCA</name>
<dbReference type="AlphaFoldDB" id="A0A8C2HAG0"/>
<dbReference type="InterPro" id="IPR042622">
    <property type="entry name" value="Znf106"/>
</dbReference>
<dbReference type="InterPro" id="IPR013087">
    <property type="entry name" value="Znf_C2H2_type"/>
</dbReference>
<dbReference type="GO" id="GO:0017124">
    <property type="term" value="F:SH3 domain binding"/>
    <property type="evidence" value="ECO:0007669"/>
    <property type="project" value="TreeGrafter"/>
</dbReference>
<dbReference type="GO" id="GO:0005829">
    <property type="term" value="C:cytosol"/>
    <property type="evidence" value="ECO:0007669"/>
    <property type="project" value="TreeGrafter"/>
</dbReference>
<dbReference type="GO" id="GO:0016020">
    <property type="term" value="C:membrane"/>
    <property type="evidence" value="ECO:0007669"/>
    <property type="project" value="TreeGrafter"/>
</dbReference>
<dbReference type="GO" id="GO:0008286">
    <property type="term" value="P:insulin receptor signaling pathway"/>
    <property type="evidence" value="ECO:0007669"/>
    <property type="project" value="TreeGrafter"/>
</dbReference>
<accession>A0A8C2HAG0</accession>
<sequence length="617" mass="71074">MSKKTKKTNVNFGINVNVGCYICGQQYKQKVIDKHMHSYFHHEAIEKIKGSEQLHKCWACDVSVMGLEQYKEHIAAQTHTQNLFQLQDKRHKRKPFKADYNVDMTDNDLKALFDLRKQDRRERKDLDRCSICHHRFPEQEWDKHMHSYIHHQTVEQLKGSEHEHKCWACEKTVTGIAEFKKHISTQYHKMKLSELTKNRKLGKNTVDYSVEFNELKDLCSQRDHERFMKKKEKMKKWKAKRHKSVRLIQIRSTAENEHCTTPFTVNEEFEANQLPPSFHFNSFWENQNDHPASIQHNQNLPTQRQESMIDVHRSNEPLVKRPCLERPSENIPQEMSAHGTRPNRDGKVTDVCVNDVTPETKSGAAAEPTCSPGLVQSRMEANIPNLTAARGVCLTRKAAAGNEAVVLNPPLHTCSKKSMLKVNRAASQSEHSMTRDCMSGQEPYADFLPPVTVPAEMFESQASENELEIVENFWPHTAHVQKNKSNECETEKGETSLEHHSSFKAISCNVQKTKAKKQDDSHDLNPETNDKISRKRKVNKLISLSLKEEELSSSLENVGEQLFQAYSTLQSAFTEVQRLLAVKQEVTSEMASLRAKRIKILQDMKSPGDEQEVLNES</sequence>
<proteinExistence type="predicted"/>
<dbReference type="Ensembl" id="ENSCCRT00020031555.1">
    <property type="protein sequence ID" value="ENSCCRP00020028795.1"/>
    <property type="gene ID" value="ENSCCRG00020013123.1"/>
</dbReference>
<dbReference type="PANTHER" id="PTHR14435">
    <property type="entry name" value="ZINC FINGER PROTEIN 106"/>
    <property type="match status" value="1"/>
</dbReference>
<dbReference type="GO" id="GO:0003723">
    <property type="term" value="F:RNA binding"/>
    <property type="evidence" value="ECO:0007669"/>
    <property type="project" value="InterPro"/>
</dbReference>